<name>A0A7H1NTZ9_9PROT</name>
<dbReference type="KEGG" id="ebla:JGUZn3_20540"/>
<dbReference type="AlphaFoldDB" id="A0A7H1NTZ9"/>
<reference evidence="1 2" key="1">
    <citation type="submission" date="2020-08" db="EMBL/GenBank/DDBJ databases">
        <title>Complete genome sequence of Entomobacter blattae G55GP.</title>
        <authorList>
            <person name="Poehlein A."/>
            <person name="Guzman J."/>
            <person name="Daniel R."/>
            <person name="Vilcinskas A."/>
        </authorList>
    </citation>
    <scope>NUCLEOTIDE SEQUENCE [LARGE SCALE GENOMIC DNA]</scope>
    <source>
        <strain evidence="1 2">G55GP</strain>
    </source>
</reference>
<dbReference type="Proteomes" id="UP000516349">
    <property type="component" value="Chromosome"/>
</dbReference>
<sequence length="348" mass="38603">MTSLFLGQNSSPLRTRQDAIRDAAGNFFISQLERLDQKLYMPLMATSWQRDIDLREDVSLGNDVSSFIQTNIGSLSSAMQPGISWIKDETTSIGAVNLDQNKVENPLHFWGQTLQYTVRELEKSLTTGQPIDEAKFEAIRLKYNMDMDRLVYIGDPSVNTKGLLTNGNISTGNATVSFTDGTVPVESILSDFNSLLNRAWKNSGYAAIPTKVLMSPSDFSALSGRLNSQAGNSNVLEYISRNCITATETGRPLEIRSVKWLENAGPAVNGQRKKRMVAYTQRPDIVRIPVVPLQRSPMLQDLVWFRAAYYGLMGGVEFVYPETMAYMDTVDTGSLGAFTDYNGVMKGT</sequence>
<organism evidence="1 2">
    <name type="scientific">Entomobacter blattae</name>
    <dbReference type="NCBI Taxonomy" id="2762277"/>
    <lineage>
        <taxon>Bacteria</taxon>
        <taxon>Pseudomonadati</taxon>
        <taxon>Pseudomonadota</taxon>
        <taxon>Alphaproteobacteria</taxon>
        <taxon>Acetobacterales</taxon>
        <taxon>Acetobacteraceae</taxon>
        <taxon>Entomobacter</taxon>
    </lineage>
</organism>
<gene>
    <name evidence="1" type="ORF">JGUZn3_20540</name>
</gene>
<dbReference type="Pfam" id="PF09950">
    <property type="entry name" value="Major_capside"/>
    <property type="match status" value="1"/>
</dbReference>
<evidence type="ECO:0000313" key="1">
    <source>
        <dbReference type="EMBL" id="QNT79259.1"/>
    </source>
</evidence>
<proteinExistence type="predicted"/>
<protein>
    <recommendedName>
        <fullName evidence="3">Major capsid protein</fullName>
    </recommendedName>
</protein>
<evidence type="ECO:0000313" key="2">
    <source>
        <dbReference type="Proteomes" id="UP000516349"/>
    </source>
</evidence>
<dbReference type="EMBL" id="CP060244">
    <property type="protein sequence ID" value="QNT79259.1"/>
    <property type="molecule type" value="Genomic_DNA"/>
</dbReference>
<keyword evidence="2" id="KW-1185">Reference proteome</keyword>
<dbReference type="RefSeq" id="WP_203413441.1">
    <property type="nucleotide sequence ID" value="NZ_CP060244.1"/>
</dbReference>
<dbReference type="PIRSF" id="PIRSF029202">
    <property type="entry name" value="UCP029202"/>
    <property type="match status" value="1"/>
</dbReference>
<evidence type="ECO:0008006" key="3">
    <source>
        <dbReference type="Google" id="ProtNLM"/>
    </source>
</evidence>
<dbReference type="InterPro" id="IPR020049">
    <property type="entry name" value="Major_capsid-like"/>
</dbReference>
<accession>A0A7H1NTZ9</accession>